<protein>
    <recommendedName>
        <fullName evidence="3">DUF2415 domain-containing protein</fullName>
    </recommendedName>
</protein>
<dbReference type="Pfam" id="PF10313">
    <property type="entry name" value="DUF2415"/>
    <property type="match status" value="1"/>
</dbReference>
<feature type="compositionally biased region" description="Low complexity" evidence="2">
    <location>
        <begin position="270"/>
        <end position="282"/>
    </location>
</feature>
<feature type="compositionally biased region" description="Polar residues" evidence="2">
    <location>
        <begin position="455"/>
        <end position="469"/>
    </location>
</feature>
<dbReference type="Gene3D" id="2.130.10.10">
    <property type="entry name" value="YVTN repeat-like/Quinoprotein amine dehydrogenase"/>
    <property type="match status" value="1"/>
</dbReference>
<dbReference type="PANTHER" id="PTHR43991">
    <property type="entry name" value="WD REPEAT PROTEIN (AFU_ORTHOLOGUE AFUA_8G05640)-RELATED"/>
    <property type="match status" value="1"/>
</dbReference>
<feature type="compositionally biased region" description="Acidic residues" evidence="2">
    <location>
        <begin position="404"/>
        <end position="416"/>
    </location>
</feature>
<proteinExistence type="predicted"/>
<dbReference type="PROSITE" id="PS50082">
    <property type="entry name" value="WD_REPEATS_2"/>
    <property type="match status" value="1"/>
</dbReference>
<gene>
    <name evidence="4" type="ORF">JAAARDRAFT_439184</name>
</gene>
<dbReference type="SUPFAM" id="SSF50978">
    <property type="entry name" value="WD40 repeat-like"/>
    <property type="match status" value="1"/>
</dbReference>
<feature type="region of interest" description="Disordered" evidence="2">
    <location>
        <begin position="386"/>
        <end position="483"/>
    </location>
</feature>
<accession>A0A067PEA9</accession>
<dbReference type="OrthoDB" id="64353at2759"/>
<feature type="region of interest" description="Disordered" evidence="2">
    <location>
        <begin position="244"/>
        <end position="283"/>
    </location>
</feature>
<dbReference type="InterPro" id="IPR036322">
    <property type="entry name" value="WD40_repeat_dom_sf"/>
</dbReference>
<evidence type="ECO:0000256" key="2">
    <source>
        <dbReference type="SAM" id="MobiDB-lite"/>
    </source>
</evidence>
<evidence type="ECO:0000313" key="4">
    <source>
        <dbReference type="EMBL" id="KDQ53248.1"/>
    </source>
</evidence>
<feature type="compositionally biased region" description="Low complexity" evidence="2">
    <location>
        <begin position="436"/>
        <end position="448"/>
    </location>
</feature>
<organism evidence="4 5">
    <name type="scientific">Jaapia argillacea MUCL 33604</name>
    <dbReference type="NCBI Taxonomy" id="933084"/>
    <lineage>
        <taxon>Eukaryota</taxon>
        <taxon>Fungi</taxon>
        <taxon>Dikarya</taxon>
        <taxon>Basidiomycota</taxon>
        <taxon>Agaricomycotina</taxon>
        <taxon>Agaricomycetes</taxon>
        <taxon>Agaricomycetidae</taxon>
        <taxon>Jaapiales</taxon>
        <taxon>Jaapiaceae</taxon>
        <taxon>Jaapia</taxon>
    </lineage>
</organism>
<reference evidence="5" key="1">
    <citation type="journal article" date="2014" name="Proc. Natl. Acad. Sci. U.S.A.">
        <title>Extensive sampling of basidiomycete genomes demonstrates inadequacy of the white-rot/brown-rot paradigm for wood decay fungi.</title>
        <authorList>
            <person name="Riley R."/>
            <person name="Salamov A.A."/>
            <person name="Brown D.W."/>
            <person name="Nagy L.G."/>
            <person name="Floudas D."/>
            <person name="Held B.W."/>
            <person name="Levasseur A."/>
            <person name="Lombard V."/>
            <person name="Morin E."/>
            <person name="Otillar R."/>
            <person name="Lindquist E.A."/>
            <person name="Sun H."/>
            <person name="LaButti K.M."/>
            <person name="Schmutz J."/>
            <person name="Jabbour D."/>
            <person name="Luo H."/>
            <person name="Baker S.E."/>
            <person name="Pisabarro A.G."/>
            <person name="Walton J.D."/>
            <person name="Blanchette R.A."/>
            <person name="Henrissat B."/>
            <person name="Martin F."/>
            <person name="Cullen D."/>
            <person name="Hibbett D.S."/>
            <person name="Grigoriev I.V."/>
        </authorList>
    </citation>
    <scope>NUCLEOTIDE SEQUENCE [LARGE SCALE GENOMIC DNA]</scope>
    <source>
        <strain evidence="5">MUCL 33604</strain>
    </source>
</reference>
<sequence>MLTSLSLTRSNESRVEPRVAVSNNNCTVRFYDVSLRISAGGGQRLDEVGCLTLDVPVNHSSVSPDGRTLLSVGDSPQVYMHHISGGSKPNFEPITKLALPVSSTSSPIPMYTYYTYGSGPSPPASFSTTFSASGSKFAVASQEGMVVVWDVRSSKPMKTFYSDRTRVSIRTRRASGAASGWMYEEVFDPAEWNRGGPGGKAPGWGLRSVKFGGHGEGKEILTFTEHTSLLHVIDAKTFETEEVIRVPSTNARPAPSIRPRSRSPPPRYPLPASSSSRLTSGSGFPPPLPRVVLFNGGHRVPSPIPSWRPRWRPSSAVRATANRVDEYLNVNEGVDEEGVVVIPPLGDRTEEEDVRALLGRHGLRARAAREIEPSWGRLSRRAYDPQFGDVEMDDDRDGEREEDRDVDMEVDELEGDVDVRETEVDTDICLSREPSRANSPAPTSSSTSIHVSIPAQPSTSRRPASSSGWSAPEPIRFPSRSTARDRDTYRLAVPSVVDHRRSRRRSESLRDVDVVYEEEDVDLAGVCFDPTGSWLYAASTSGIVEWKVRGASKSWWNAGQWI</sequence>
<dbReference type="PANTHER" id="PTHR43991:SF9">
    <property type="entry name" value="DUF2415 DOMAIN-CONTAINING PROTEIN"/>
    <property type="match status" value="1"/>
</dbReference>
<dbReference type="InParanoid" id="A0A067PEA9"/>
<feature type="domain" description="DUF2415" evidence="3">
    <location>
        <begin position="207"/>
        <end position="244"/>
    </location>
</feature>
<dbReference type="EMBL" id="KL197735">
    <property type="protein sequence ID" value="KDQ53248.1"/>
    <property type="molecule type" value="Genomic_DNA"/>
</dbReference>
<keyword evidence="1" id="KW-0853">WD repeat</keyword>
<evidence type="ECO:0000256" key="1">
    <source>
        <dbReference type="PROSITE-ProRule" id="PRU00221"/>
    </source>
</evidence>
<dbReference type="InterPro" id="IPR019417">
    <property type="entry name" value="DUF2415"/>
</dbReference>
<evidence type="ECO:0000259" key="3">
    <source>
        <dbReference type="Pfam" id="PF10313"/>
    </source>
</evidence>
<feature type="repeat" description="WD" evidence="1">
    <location>
        <begin position="127"/>
        <end position="159"/>
    </location>
</feature>
<dbReference type="InterPro" id="IPR015943">
    <property type="entry name" value="WD40/YVTN_repeat-like_dom_sf"/>
</dbReference>
<name>A0A067PEA9_9AGAM</name>
<dbReference type="AlphaFoldDB" id="A0A067PEA9"/>
<keyword evidence="5" id="KW-1185">Reference proteome</keyword>
<dbReference type="InterPro" id="IPR001680">
    <property type="entry name" value="WD40_rpt"/>
</dbReference>
<evidence type="ECO:0000313" key="5">
    <source>
        <dbReference type="Proteomes" id="UP000027265"/>
    </source>
</evidence>
<dbReference type="HOGENOM" id="CLU_005870_0_0_1"/>
<dbReference type="Proteomes" id="UP000027265">
    <property type="component" value="Unassembled WGS sequence"/>
</dbReference>